<feature type="signal peptide" evidence="2">
    <location>
        <begin position="1"/>
        <end position="18"/>
    </location>
</feature>
<feature type="region of interest" description="Disordered" evidence="1">
    <location>
        <begin position="52"/>
        <end position="80"/>
    </location>
</feature>
<protein>
    <submittedName>
        <fullName evidence="3">Uncharacterized protein</fullName>
    </submittedName>
</protein>
<accession>N1QBW9</accession>
<gene>
    <name evidence="3" type="ORF">MYCFIDRAFT_185898</name>
</gene>
<proteinExistence type="predicted"/>
<evidence type="ECO:0000256" key="1">
    <source>
        <dbReference type="SAM" id="MobiDB-lite"/>
    </source>
</evidence>
<dbReference type="HOGENOM" id="CLU_1636127_0_0_1"/>
<feature type="chain" id="PRO_5004110157" evidence="2">
    <location>
        <begin position="19"/>
        <end position="162"/>
    </location>
</feature>
<evidence type="ECO:0000313" key="3">
    <source>
        <dbReference type="EMBL" id="EME89701.1"/>
    </source>
</evidence>
<dbReference type="Proteomes" id="UP000016932">
    <property type="component" value="Unassembled WGS sequence"/>
</dbReference>
<sequence length="162" mass="16895">MKSIIILAITALLSLVSAMEDMNGFKMLRMERNVEPVYKKFKVRGLYPGAPKFPSPGAPKSSSPGAPKGSPGPTKTGHGGCDNHDVEIHTDCGAGYMGNCLNGKPNCHLTNPGAACAAQGGLYMNTYKDKNGNECCLAGCHYGDPGCPEAANKASDSHHPCG</sequence>
<dbReference type="GeneID" id="19334821"/>
<name>N1QBW9_PSEFD</name>
<reference evidence="3 4" key="1">
    <citation type="journal article" date="2012" name="PLoS Pathog.">
        <title>Diverse lifestyles and strategies of plant pathogenesis encoded in the genomes of eighteen Dothideomycetes fungi.</title>
        <authorList>
            <person name="Ohm R.A."/>
            <person name="Feau N."/>
            <person name="Henrissat B."/>
            <person name="Schoch C.L."/>
            <person name="Horwitz B.A."/>
            <person name="Barry K.W."/>
            <person name="Condon B.J."/>
            <person name="Copeland A.C."/>
            <person name="Dhillon B."/>
            <person name="Glaser F."/>
            <person name="Hesse C.N."/>
            <person name="Kosti I."/>
            <person name="LaButti K."/>
            <person name="Lindquist E.A."/>
            <person name="Lucas S."/>
            <person name="Salamov A.A."/>
            <person name="Bradshaw R.E."/>
            <person name="Ciuffetti L."/>
            <person name="Hamelin R.C."/>
            <person name="Kema G.H.J."/>
            <person name="Lawrence C."/>
            <person name="Scott J.A."/>
            <person name="Spatafora J.W."/>
            <person name="Turgeon B.G."/>
            <person name="de Wit P.J.G.M."/>
            <person name="Zhong S."/>
            <person name="Goodwin S.B."/>
            <person name="Grigoriev I.V."/>
        </authorList>
    </citation>
    <scope>NUCLEOTIDE SEQUENCE [LARGE SCALE GENOMIC DNA]</scope>
    <source>
        <strain evidence="3 4">CIRAD86</strain>
    </source>
</reference>
<evidence type="ECO:0000313" key="4">
    <source>
        <dbReference type="Proteomes" id="UP000016932"/>
    </source>
</evidence>
<dbReference type="EMBL" id="KB446555">
    <property type="protein sequence ID" value="EME89701.1"/>
    <property type="molecule type" value="Genomic_DNA"/>
</dbReference>
<evidence type="ECO:0000256" key="2">
    <source>
        <dbReference type="SAM" id="SignalP"/>
    </source>
</evidence>
<dbReference type="VEuPathDB" id="FungiDB:MYCFIDRAFT_185898"/>
<feature type="compositionally biased region" description="Low complexity" evidence="1">
    <location>
        <begin position="58"/>
        <end position="73"/>
    </location>
</feature>
<dbReference type="AlphaFoldDB" id="N1QBW9"/>
<organism evidence="3 4">
    <name type="scientific">Pseudocercospora fijiensis (strain CIRAD86)</name>
    <name type="common">Black leaf streak disease fungus</name>
    <name type="synonym">Mycosphaerella fijiensis</name>
    <dbReference type="NCBI Taxonomy" id="383855"/>
    <lineage>
        <taxon>Eukaryota</taxon>
        <taxon>Fungi</taxon>
        <taxon>Dikarya</taxon>
        <taxon>Ascomycota</taxon>
        <taxon>Pezizomycotina</taxon>
        <taxon>Dothideomycetes</taxon>
        <taxon>Dothideomycetidae</taxon>
        <taxon>Mycosphaerellales</taxon>
        <taxon>Mycosphaerellaceae</taxon>
        <taxon>Pseudocercospora</taxon>
    </lineage>
</organism>
<dbReference type="RefSeq" id="XP_007922227.1">
    <property type="nucleotide sequence ID" value="XM_007924036.1"/>
</dbReference>
<dbReference type="KEGG" id="pfj:MYCFIDRAFT_185898"/>
<keyword evidence="4" id="KW-1185">Reference proteome</keyword>
<keyword evidence="2" id="KW-0732">Signal</keyword>